<reference evidence="3 4" key="1">
    <citation type="submission" date="2020-05" db="EMBL/GenBank/DDBJ databases">
        <title>Mucilaginibacter mali sp. nov.</title>
        <authorList>
            <person name="Kim H.S."/>
            <person name="Lee K.C."/>
            <person name="Suh M.K."/>
            <person name="Kim J.-S."/>
            <person name="Han K.-I."/>
            <person name="Eom M.K."/>
            <person name="Shin Y.K."/>
            <person name="Lee J.-S."/>
        </authorList>
    </citation>
    <scope>NUCLEOTIDE SEQUENCE [LARGE SCALE GENOMIC DNA]</scope>
    <source>
        <strain evidence="3 4">G2-14</strain>
    </source>
</reference>
<proteinExistence type="predicted"/>
<feature type="domain" description="DUF5977" evidence="2">
    <location>
        <begin position="1118"/>
        <end position="1184"/>
    </location>
</feature>
<dbReference type="Proteomes" id="UP000505355">
    <property type="component" value="Chromosome"/>
</dbReference>
<gene>
    <name evidence="3" type="ORF">HQ865_15325</name>
</gene>
<feature type="chain" id="PRO_5029019964" description="DUF5977 domain-containing protein" evidence="1">
    <location>
        <begin position="23"/>
        <end position="1303"/>
    </location>
</feature>
<evidence type="ECO:0000259" key="2">
    <source>
        <dbReference type="Pfam" id="PF19404"/>
    </source>
</evidence>
<name>A0A7D4Q4L7_9SPHI</name>
<protein>
    <recommendedName>
        <fullName evidence="2">DUF5977 domain-containing protein</fullName>
    </recommendedName>
</protein>
<feature type="signal peptide" evidence="1">
    <location>
        <begin position="1"/>
        <end position="22"/>
    </location>
</feature>
<evidence type="ECO:0000313" key="3">
    <source>
        <dbReference type="EMBL" id="QKJ31067.1"/>
    </source>
</evidence>
<dbReference type="RefSeq" id="WP_173415734.1">
    <property type="nucleotide sequence ID" value="NZ_CP054139.1"/>
</dbReference>
<evidence type="ECO:0000256" key="1">
    <source>
        <dbReference type="SAM" id="SignalP"/>
    </source>
</evidence>
<organism evidence="3 4">
    <name type="scientific">Mucilaginibacter mali</name>
    <dbReference type="NCBI Taxonomy" id="2740462"/>
    <lineage>
        <taxon>Bacteria</taxon>
        <taxon>Pseudomonadati</taxon>
        <taxon>Bacteroidota</taxon>
        <taxon>Sphingobacteriia</taxon>
        <taxon>Sphingobacteriales</taxon>
        <taxon>Sphingobacteriaceae</taxon>
        <taxon>Mucilaginibacter</taxon>
    </lineage>
</organism>
<accession>A0A7D4Q4L7</accession>
<evidence type="ECO:0000313" key="4">
    <source>
        <dbReference type="Proteomes" id="UP000505355"/>
    </source>
</evidence>
<dbReference type="Pfam" id="PF19404">
    <property type="entry name" value="DUF5977"/>
    <property type="match status" value="1"/>
</dbReference>
<keyword evidence="1" id="KW-0732">Signal</keyword>
<dbReference type="KEGG" id="mmab:HQ865_15325"/>
<dbReference type="InterPro" id="IPR046020">
    <property type="entry name" value="DUF5977"/>
</dbReference>
<dbReference type="EMBL" id="CP054139">
    <property type="protein sequence ID" value="QKJ31067.1"/>
    <property type="molecule type" value="Genomic_DNA"/>
</dbReference>
<sequence length="1303" mass="143961">MKIKLNFIIALILLLKTASVLAQHDPTNYIKPQLVPASPTAANLGKYGDVPVNMSTGMANVSVPIFTVQGQDISLPISLSYNYNGARPSEQTSWIGLGWSLQAGGVITRQIRGRIDENNTTDPYAYENLYNTSLIYDTGDTFLRAVATGDTYDTEPDIYSFNFNGHSGKFIQIKNQFYVFPYQKIKITGDAGVGYSITTEDGTKYDFYTTENTTVKSTPGGANWGTYHSAYYLNQVTNAAQTESIFLTYQGESDVIQNGAYSQSYDRSNFRTSGWFNPYDPGIGTESTLYPLQTTMPSRVSAKRLDRIYSSKFEVDFIPESTERQDQANSYALHSILVTASGGSTIKSVVLNHDYSDSQYLKLSSVSEINLQNDGGLTSPTDSLVQKFTYADGLPARNNPTVGTDHYGYYNGTTTNLGGKLIPGYIAGSDIGANREPNPAFAMAGILTKITYPTGGTTNLEYESNTFTGAARKDNIGVSRSATRHDYTTTNDFYIFSRPFTIDLTQKVYISLSRFPKDTVGPPDDNLKLKDNKDPEAVIYDSSNNVVYTGRINAYSLNGGYQDSIMMSPGTYTLRVECDATENYTTAGVGFTKTSTELENINGHGLRIKKITSNPVIGTPLVKTYAYEGGTALMPAYDSHDYYRRIHDDPTPGFEGVYHDYSYTIFNSSLEQGTALGLPFYYRTVTEYTGPDTAALKSVYTFDSQDDGSNFMGIDPVGEYHYKKVGNNYNLLSSKVSQYTIGTIDAYFYGIKTYVNIREIYHYTHYNDYNYYAPIGTYVRSEFKYLQSTKETTYNTDTLSTTTINEYSPTTHNLLSVKTLSSDGVLTTQKFKYPEDYNSTIGGSLVTANVTGPIEKQIWRKAPGGSSVMIGGSITQFDNTLLKPTAIYALENTTGLSTLSNETQDGSSKYNTLLSDSHYQQKVNYYYDSYAKINRQQLTGGISMSYKYGNHPVAGVYLVAIDTNQTNYPVAECKNCQPTEFFTENFEDGSYTAGAAHTGSKYYNGTSYTVNWTLPNSRSYVISYWYKSGTWKYSGEIAFTGTYTMSNGTAYDDIRVYPADAQVSTYTYNLGVGLNATIDAKGLTSYYEYDGFNRLRNIKDQYGRILKNNSYNYAAPRYANAEINQVLTRANSTCSSGNIGARYVYRVPGGTYLSTVSQADADAQAQAEVTANAQTSANANGGCVIPVQLSFVNHVTNGSAQLYTLTVKNAQGEILYTFNTAALTSTTTPALIPKGVYTFEFYTYGDCVDNLDYGWNNLYLTKGTSTTAYKNVLSDCISTYVIKNIDLTDTGLCTINMEGNNVD</sequence>
<keyword evidence="4" id="KW-1185">Reference proteome</keyword>